<dbReference type="Proteomes" id="UP000784294">
    <property type="component" value="Unassembled WGS sequence"/>
</dbReference>
<evidence type="ECO:0000256" key="1">
    <source>
        <dbReference type="SAM" id="MobiDB-lite"/>
    </source>
</evidence>
<proteinExistence type="predicted"/>
<dbReference type="EMBL" id="CAAALY010028979">
    <property type="protein sequence ID" value="VEL16569.1"/>
    <property type="molecule type" value="Genomic_DNA"/>
</dbReference>
<evidence type="ECO:0000313" key="4">
    <source>
        <dbReference type="Proteomes" id="UP000784294"/>
    </source>
</evidence>
<evidence type="ECO:0000313" key="3">
    <source>
        <dbReference type="EMBL" id="VEL16569.1"/>
    </source>
</evidence>
<dbReference type="InterPro" id="IPR036179">
    <property type="entry name" value="Ig-like_dom_sf"/>
</dbReference>
<accession>A0A448WNW4</accession>
<dbReference type="InterPro" id="IPR007110">
    <property type="entry name" value="Ig-like_dom"/>
</dbReference>
<dbReference type="OrthoDB" id="428111at2759"/>
<reference evidence="3" key="1">
    <citation type="submission" date="2018-11" db="EMBL/GenBank/DDBJ databases">
        <authorList>
            <consortium name="Pathogen Informatics"/>
        </authorList>
    </citation>
    <scope>NUCLEOTIDE SEQUENCE</scope>
</reference>
<feature type="domain" description="Ig-like" evidence="2">
    <location>
        <begin position="1"/>
        <end position="33"/>
    </location>
</feature>
<organism evidence="3 4">
    <name type="scientific">Protopolystoma xenopodis</name>
    <dbReference type="NCBI Taxonomy" id="117903"/>
    <lineage>
        <taxon>Eukaryota</taxon>
        <taxon>Metazoa</taxon>
        <taxon>Spiralia</taxon>
        <taxon>Lophotrochozoa</taxon>
        <taxon>Platyhelminthes</taxon>
        <taxon>Monogenea</taxon>
        <taxon>Polyopisthocotylea</taxon>
        <taxon>Polystomatidea</taxon>
        <taxon>Polystomatidae</taxon>
        <taxon>Protopolystoma</taxon>
    </lineage>
</organism>
<dbReference type="InterPro" id="IPR013783">
    <property type="entry name" value="Ig-like_fold"/>
</dbReference>
<keyword evidence="4" id="KW-1185">Reference proteome</keyword>
<dbReference type="SUPFAM" id="SSF48726">
    <property type="entry name" value="Immunoglobulin"/>
    <property type="match status" value="1"/>
</dbReference>
<sequence>MFCSGTLLITSLNESDSGSYECMATNEYGKVLSNPADLHVRVFYRASLHRCRPEVAELTQFIFVTMGNRRHPENGGSRLDETVGPNFNFHRDSAPNKVQRRLDFCLNRHLEGLRPTSREADALTASLHATRSFPFTSACEEFLVSLAMHFSIKPHSSKTLGGGEAAVKRGRNGSTDFR</sequence>
<dbReference type="PROSITE" id="PS50835">
    <property type="entry name" value="IG_LIKE"/>
    <property type="match status" value="1"/>
</dbReference>
<feature type="region of interest" description="Disordered" evidence="1">
    <location>
        <begin position="158"/>
        <end position="178"/>
    </location>
</feature>
<evidence type="ECO:0000259" key="2">
    <source>
        <dbReference type="PROSITE" id="PS50835"/>
    </source>
</evidence>
<dbReference type="Gene3D" id="2.60.40.10">
    <property type="entry name" value="Immunoglobulins"/>
    <property type="match status" value="1"/>
</dbReference>
<dbReference type="AlphaFoldDB" id="A0A448WNW4"/>
<comment type="caution">
    <text evidence="3">The sequence shown here is derived from an EMBL/GenBank/DDBJ whole genome shotgun (WGS) entry which is preliminary data.</text>
</comment>
<protein>
    <recommendedName>
        <fullName evidence="2">Ig-like domain-containing protein</fullName>
    </recommendedName>
</protein>
<gene>
    <name evidence="3" type="ORF">PXEA_LOCUS10009</name>
</gene>
<name>A0A448WNW4_9PLAT</name>